<comment type="miscellaneous">
    <text evidence="11">A single active site specifically recognizes both ATP and CTP and is responsible for their addition.</text>
</comment>
<dbReference type="Proteomes" id="UP001596186">
    <property type="component" value="Unassembled WGS sequence"/>
</dbReference>
<feature type="binding site" evidence="11">
    <location>
        <position position="162"/>
    </location>
    <ligand>
        <name>ATP</name>
        <dbReference type="ChEBI" id="CHEBI:30616"/>
    </ligand>
</feature>
<feature type="binding site" evidence="11">
    <location>
        <position position="165"/>
    </location>
    <ligand>
        <name>ATP</name>
        <dbReference type="ChEBI" id="CHEBI:30616"/>
    </ligand>
</feature>
<accession>A0ABW1UWB6</accession>
<keyword evidence="8 11" id="KW-0067">ATP-binding</keyword>
<dbReference type="EC" id="2.7.7.72" evidence="11"/>
<dbReference type="PANTHER" id="PTHR46173">
    <property type="entry name" value="CCA TRNA NUCLEOTIDYLTRANSFERASE 1, MITOCHONDRIAL"/>
    <property type="match status" value="1"/>
</dbReference>
<feature type="binding site" evidence="11">
    <location>
        <position position="35"/>
    </location>
    <ligand>
        <name>CTP</name>
        <dbReference type="ChEBI" id="CHEBI:37563"/>
    </ligand>
</feature>
<dbReference type="InterPro" id="IPR032810">
    <property type="entry name" value="CCA-adding_enz_C"/>
</dbReference>
<dbReference type="Gene3D" id="1.10.246.80">
    <property type="match status" value="1"/>
</dbReference>
<keyword evidence="3 11" id="KW-0819">tRNA processing</keyword>
<dbReference type="Pfam" id="PF12627">
    <property type="entry name" value="PolyA_pol_RNAbd"/>
    <property type="match status" value="1"/>
</dbReference>
<feature type="binding site" evidence="11">
    <location>
        <position position="116"/>
    </location>
    <ligand>
        <name>ATP</name>
        <dbReference type="ChEBI" id="CHEBI:30616"/>
    </ligand>
</feature>
<feature type="binding site" evidence="11">
    <location>
        <position position="162"/>
    </location>
    <ligand>
        <name>CTP</name>
        <dbReference type="ChEBI" id="CHEBI:37563"/>
    </ligand>
</feature>
<dbReference type="PANTHER" id="PTHR46173:SF1">
    <property type="entry name" value="CCA TRNA NUCLEOTIDYLTRANSFERASE 1, MITOCHONDRIAL"/>
    <property type="match status" value="1"/>
</dbReference>
<feature type="binding site" evidence="11">
    <location>
        <position position="32"/>
    </location>
    <ligand>
        <name>CTP</name>
        <dbReference type="ChEBI" id="CHEBI:37563"/>
    </ligand>
</feature>
<feature type="domain" description="Poly A polymerase head" evidence="12">
    <location>
        <begin position="27"/>
        <end position="147"/>
    </location>
</feature>
<comment type="catalytic activity">
    <reaction evidence="11">
        <text>a tRNA with a 3' CCA end + 2 CTP + ATP = a tRNA with a 3' CCACCA end + 3 diphosphate</text>
        <dbReference type="Rhea" id="RHEA:76235"/>
        <dbReference type="Rhea" id="RHEA-COMP:10468"/>
        <dbReference type="Rhea" id="RHEA-COMP:18655"/>
        <dbReference type="ChEBI" id="CHEBI:30616"/>
        <dbReference type="ChEBI" id="CHEBI:33019"/>
        <dbReference type="ChEBI" id="CHEBI:37563"/>
        <dbReference type="ChEBI" id="CHEBI:83071"/>
        <dbReference type="ChEBI" id="CHEBI:195187"/>
    </reaction>
</comment>
<evidence type="ECO:0000313" key="16">
    <source>
        <dbReference type="Proteomes" id="UP001596186"/>
    </source>
</evidence>
<keyword evidence="10 11" id="KW-0694">RNA-binding</keyword>
<dbReference type="Pfam" id="PF01743">
    <property type="entry name" value="PolyA_pol"/>
    <property type="match status" value="1"/>
</dbReference>
<dbReference type="Gene3D" id="1.20.58.560">
    <property type="match status" value="1"/>
</dbReference>
<evidence type="ECO:0000256" key="3">
    <source>
        <dbReference type="ARBA" id="ARBA00022694"/>
    </source>
</evidence>
<dbReference type="CDD" id="cd05398">
    <property type="entry name" value="NT_ClassII-CCAase"/>
    <property type="match status" value="1"/>
</dbReference>
<evidence type="ECO:0000256" key="1">
    <source>
        <dbReference type="ARBA" id="ARBA00001946"/>
    </source>
</evidence>
<feature type="binding site" evidence="11">
    <location>
        <position position="116"/>
    </location>
    <ligand>
        <name>CTP</name>
        <dbReference type="ChEBI" id="CHEBI:37563"/>
    </ligand>
</feature>
<dbReference type="SUPFAM" id="SSF81301">
    <property type="entry name" value="Nucleotidyltransferase"/>
    <property type="match status" value="1"/>
</dbReference>
<dbReference type="InterPro" id="IPR043519">
    <property type="entry name" value="NT_sf"/>
</dbReference>
<keyword evidence="2 11" id="KW-0808">Transferase</keyword>
<feature type="domain" description="CCA-adding enzyme C-terminal" evidence="14">
    <location>
        <begin position="249"/>
        <end position="392"/>
    </location>
</feature>
<dbReference type="GO" id="GO:0004810">
    <property type="term" value="F:CCA tRNA nucleotidyltransferase activity"/>
    <property type="evidence" value="ECO:0007669"/>
    <property type="project" value="UniProtKB-EC"/>
</dbReference>
<comment type="cofactor">
    <cofactor evidence="1 11">
        <name>Mg(2+)</name>
        <dbReference type="ChEBI" id="CHEBI:18420"/>
    </cofactor>
</comment>
<evidence type="ECO:0000256" key="8">
    <source>
        <dbReference type="ARBA" id="ARBA00022840"/>
    </source>
</evidence>
<evidence type="ECO:0000256" key="9">
    <source>
        <dbReference type="ARBA" id="ARBA00022842"/>
    </source>
</evidence>
<feature type="binding site" evidence="11">
    <location>
        <position position="165"/>
    </location>
    <ligand>
        <name>CTP</name>
        <dbReference type="ChEBI" id="CHEBI:37563"/>
    </ligand>
</feature>
<dbReference type="RefSeq" id="WP_125592091.1">
    <property type="nucleotide sequence ID" value="NZ_JBHSSN010000014.1"/>
</dbReference>
<keyword evidence="7 11" id="KW-0692">RNA repair</keyword>
<name>A0ABW1UWB6_9LACO</name>
<evidence type="ECO:0000256" key="4">
    <source>
        <dbReference type="ARBA" id="ARBA00022695"/>
    </source>
</evidence>
<keyword evidence="5 11" id="KW-0479">Metal-binding</keyword>
<protein>
    <recommendedName>
        <fullName evidence="11">CCA-adding enzyme</fullName>
        <ecNumber evidence="11">2.7.7.72</ecNumber>
    </recommendedName>
    <alternativeName>
        <fullName evidence="11">CCA tRNA nucleotidyltransferase</fullName>
    </alternativeName>
    <alternativeName>
        <fullName evidence="11">tRNA CCA-pyrophosphorylase</fullName>
    </alternativeName>
    <alternativeName>
        <fullName evidence="11">tRNA adenylyl-/cytidylyl- transferase</fullName>
    </alternativeName>
    <alternativeName>
        <fullName evidence="11">tRNA nucleotidyltransferase</fullName>
    </alternativeName>
    <alternativeName>
        <fullName evidence="11">tRNA-NT</fullName>
    </alternativeName>
</protein>
<keyword evidence="4 11" id="KW-0548">Nucleotidyltransferase</keyword>
<evidence type="ECO:0000259" key="12">
    <source>
        <dbReference type="Pfam" id="PF01743"/>
    </source>
</evidence>
<evidence type="ECO:0000256" key="2">
    <source>
        <dbReference type="ARBA" id="ARBA00022679"/>
    </source>
</evidence>
<evidence type="ECO:0000256" key="10">
    <source>
        <dbReference type="ARBA" id="ARBA00022884"/>
    </source>
</evidence>
<dbReference type="InterPro" id="IPR023068">
    <property type="entry name" value="CCA-adding_enz_firmicutes"/>
</dbReference>
<dbReference type="Pfam" id="PF13735">
    <property type="entry name" value="tRNA_NucTran2_2"/>
    <property type="match status" value="1"/>
</dbReference>
<sequence length="400" mass="46045">MRMRELPADFKRALPVLKEIEQAGYEAYFVGGSVRDHILGLPIHDVDIATSAYPEEIKEIFKHTVDTGIQHGTVTVLFNGSSYEITTFRTESGYQDYRRPDQVTFVRSLEDDLKRRDFTINALALDRNGDVIDKFDGLKDLDNHLIRAVGKAEERFHEDALRMMRAVRFQSQLDFKIETKTAEAISVNAHLLEKIAVERTREEFIKMMLGQAWQKGFANFLSFKLCDYAPGMKQHGSELDKLTNLNPIKFQDEDSVWAAIGFILKLSDSELNKLLRVWKVSNKTREVSLQIYEMLVLFADQKFSVWEIYNLGVDNFERTVKLCQLFNIEINYNQLSKIIEKIPIRSSHDLAITGNDLIKILNIKPGPEIGKILKNVEKSVVEENVSNNFDELKSYVLSNR</sequence>
<comment type="subunit">
    <text evidence="11">Homodimer.</text>
</comment>
<dbReference type="HAMAP" id="MF_01263">
    <property type="entry name" value="CCA_bact_type3"/>
    <property type="match status" value="1"/>
</dbReference>
<organism evidence="15 16">
    <name type="scientific">Companilactobacillus baiquanensis</name>
    <dbReference type="NCBI Taxonomy" id="2486005"/>
    <lineage>
        <taxon>Bacteria</taxon>
        <taxon>Bacillati</taxon>
        <taxon>Bacillota</taxon>
        <taxon>Bacilli</taxon>
        <taxon>Lactobacillales</taxon>
        <taxon>Lactobacillaceae</taxon>
        <taxon>Companilactobacillus</taxon>
    </lineage>
</organism>
<dbReference type="SUPFAM" id="SSF81891">
    <property type="entry name" value="Poly A polymerase C-terminal region-like"/>
    <property type="match status" value="1"/>
</dbReference>
<reference evidence="16" key="1">
    <citation type="journal article" date="2019" name="Int. J. Syst. Evol. Microbiol.">
        <title>The Global Catalogue of Microorganisms (GCM) 10K type strain sequencing project: providing services to taxonomists for standard genome sequencing and annotation.</title>
        <authorList>
            <consortium name="The Broad Institute Genomics Platform"/>
            <consortium name="The Broad Institute Genome Sequencing Center for Infectious Disease"/>
            <person name="Wu L."/>
            <person name="Ma J."/>
        </authorList>
    </citation>
    <scope>NUCLEOTIDE SEQUENCE [LARGE SCALE GENOMIC DNA]</scope>
    <source>
        <strain evidence="16">CCM 8895</strain>
    </source>
</reference>
<dbReference type="EMBL" id="JBHSSN010000014">
    <property type="protein sequence ID" value="MFC6323317.1"/>
    <property type="molecule type" value="Genomic_DNA"/>
</dbReference>
<feature type="binding site" evidence="11">
    <location>
        <position position="168"/>
    </location>
    <ligand>
        <name>ATP</name>
        <dbReference type="ChEBI" id="CHEBI:30616"/>
    </ligand>
</feature>
<feature type="binding site" evidence="11">
    <location>
        <position position="45"/>
    </location>
    <ligand>
        <name>Mg(2+)</name>
        <dbReference type="ChEBI" id="CHEBI:18420"/>
    </ligand>
</feature>
<gene>
    <name evidence="11" type="primary">cca</name>
    <name evidence="15" type="ORF">ACFP1F_06180</name>
</gene>
<feature type="binding site" evidence="11">
    <location>
        <position position="32"/>
    </location>
    <ligand>
        <name>ATP</name>
        <dbReference type="ChEBI" id="CHEBI:30616"/>
    </ligand>
</feature>
<keyword evidence="16" id="KW-1185">Reference proteome</keyword>
<dbReference type="InterPro" id="IPR002646">
    <property type="entry name" value="PolA_pol_head_dom"/>
</dbReference>
<feature type="binding site" evidence="11">
    <location>
        <position position="159"/>
    </location>
    <ligand>
        <name>CTP</name>
        <dbReference type="ChEBI" id="CHEBI:37563"/>
    </ligand>
</feature>
<keyword evidence="9 11" id="KW-0460">Magnesium</keyword>
<dbReference type="Gene3D" id="1.10.110.30">
    <property type="match status" value="1"/>
</dbReference>
<dbReference type="InterPro" id="IPR050264">
    <property type="entry name" value="Bact_CCA-adding_enz_type3_sf"/>
</dbReference>
<comment type="function">
    <text evidence="11">Catalyzes the addition and repair of the essential 3'-terminal CCA sequence in tRNAs without using a nucleic acid template. Adds these three nucleotides in the order of C, C, and A to the tRNA nucleotide-73, using CTP and ATP as substrates and producing inorganic pyrophosphate. tRNA 3'-terminal CCA addition is required both for tRNA processing and repair. Also involved in tRNA surveillance by mediating tandem CCA addition to generate a CCACCA at the 3' terminus of unstable tRNAs. While stable tRNAs receive only 3'-terminal CCA, unstable tRNAs are marked with CCACCA and rapidly degraded.</text>
</comment>
<evidence type="ECO:0000259" key="13">
    <source>
        <dbReference type="Pfam" id="PF12627"/>
    </source>
</evidence>
<feature type="binding site" evidence="11">
    <location>
        <position position="47"/>
    </location>
    <ligand>
        <name>Mg(2+)</name>
        <dbReference type="ChEBI" id="CHEBI:18420"/>
    </ligand>
</feature>
<dbReference type="NCBIfam" id="NF009814">
    <property type="entry name" value="PRK13299.1"/>
    <property type="match status" value="1"/>
</dbReference>
<feature type="binding site" evidence="11">
    <location>
        <position position="168"/>
    </location>
    <ligand>
        <name>CTP</name>
        <dbReference type="ChEBI" id="CHEBI:37563"/>
    </ligand>
</feature>
<dbReference type="Gene3D" id="3.30.460.10">
    <property type="entry name" value="Beta Polymerase, domain 2"/>
    <property type="match status" value="1"/>
</dbReference>
<comment type="caution">
    <text evidence="15">The sequence shown here is derived from an EMBL/GenBank/DDBJ whole genome shotgun (WGS) entry which is preliminary data.</text>
</comment>
<evidence type="ECO:0000259" key="14">
    <source>
        <dbReference type="Pfam" id="PF13735"/>
    </source>
</evidence>
<feature type="binding site" evidence="11">
    <location>
        <position position="159"/>
    </location>
    <ligand>
        <name>ATP</name>
        <dbReference type="ChEBI" id="CHEBI:30616"/>
    </ligand>
</feature>
<evidence type="ECO:0000256" key="5">
    <source>
        <dbReference type="ARBA" id="ARBA00022723"/>
    </source>
</evidence>
<comment type="catalytic activity">
    <reaction evidence="11">
        <text>a tRNA precursor + 2 CTP + ATP = a tRNA with a 3' CCA end + 3 diphosphate</text>
        <dbReference type="Rhea" id="RHEA:14433"/>
        <dbReference type="Rhea" id="RHEA-COMP:10465"/>
        <dbReference type="Rhea" id="RHEA-COMP:10468"/>
        <dbReference type="ChEBI" id="CHEBI:30616"/>
        <dbReference type="ChEBI" id="CHEBI:33019"/>
        <dbReference type="ChEBI" id="CHEBI:37563"/>
        <dbReference type="ChEBI" id="CHEBI:74896"/>
        <dbReference type="ChEBI" id="CHEBI:83071"/>
        <dbReference type="EC" id="2.7.7.72"/>
    </reaction>
</comment>
<proteinExistence type="inferred from homology"/>
<keyword evidence="6 11" id="KW-0547">Nucleotide-binding</keyword>
<evidence type="ECO:0000313" key="15">
    <source>
        <dbReference type="EMBL" id="MFC6323317.1"/>
    </source>
</evidence>
<comment type="similarity">
    <text evidence="11">Belongs to the tRNA nucleotidyltransferase/poly(A) polymerase family. Bacterial CCA-adding enzyme type 3 subfamily.</text>
</comment>
<evidence type="ECO:0000256" key="6">
    <source>
        <dbReference type="ARBA" id="ARBA00022741"/>
    </source>
</evidence>
<evidence type="ECO:0000256" key="7">
    <source>
        <dbReference type="ARBA" id="ARBA00022800"/>
    </source>
</evidence>
<evidence type="ECO:0000256" key="11">
    <source>
        <dbReference type="HAMAP-Rule" id="MF_01263"/>
    </source>
</evidence>
<dbReference type="InterPro" id="IPR032828">
    <property type="entry name" value="PolyA_RNA-bd"/>
</dbReference>
<feature type="domain" description="tRNA nucleotidyltransferase/poly(A) polymerase RNA and SrmB- binding" evidence="13">
    <location>
        <begin position="174"/>
        <end position="232"/>
    </location>
</feature>
<feature type="binding site" evidence="11">
    <location>
        <position position="35"/>
    </location>
    <ligand>
        <name>ATP</name>
        <dbReference type="ChEBI" id="CHEBI:30616"/>
    </ligand>
</feature>